<evidence type="ECO:0000256" key="1">
    <source>
        <dbReference type="SAM" id="MobiDB-lite"/>
    </source>
</evidence>
<accession>A0A5N6BUR3</accession>
<reference evidence="2 3" key="1">
    <citation type="submission" date="2019-10" db="EMBL/GenBank/DDBJ databases">
        <title>Nonomuraea sp. nov., isolated from Phyllanthus amarus.</title>
        <authorList>
            <person name="Klykleung N."/>
            <person name="Tanasupawat S."/>
        </authorList>
    </citation>
    <scope>NUCLEOTIDE SEQUENCE [LARGE SCALE GENOMIC DNA]</scope>
    <source>
        <strain evidence="2 3">CR1-09</strain>
    </source>
</reference>
<dbReference type="EMBL" id="VDMA02000008">
    <property type="protein sequence ID" value="KAB8184181.1"/>
    <property type="molecule type" value="Genomic_DNA"/>
</dbReference>
<keyword evidence="3" id="KW-1185">Reference proteome</keyword>
<evidence type="ECO:0000313" key="2">
    <source>
        <dbReference type="EMBL" id="KAB8184181.1"/>
    </source>
</evidence>
<sequence length="109" mass="11993">MADEITAGRNAARALAARTPGWMVWYGERTGNFWAVPRAGTAIVPRMLEAPTADDLENEIRQAEGRPAREQAQEKPQPGQPERARQGTAEAARHRRSAEAPDPRIPVGR</sequence>
<name>A0A5N6BUR3_9ACTN</name>
<dbReference type="AlphaFoldDB" id="A0A5N6BUR3"/>
<proteinExistence type="predicted"/>
<protein>
    <submittedName>
        <fullName evidence="2">Uncharacterized protein</fullName>
    </submittedName>
</protein>
<dbReference type="Proteomes" id="UP000313066">
    <property type="component" value="Unassembled WGS sequence"/>
</dbReference>
<feature type="compositionally biased region" description="Basic and acidic residues" evidence="1">
    <location>
        <begin position="58"/>
        <end position="73"/>
    </location>
</feature>
<organism evidence="2 3">
    <name type="scientific">Microbispora catharanthi</name>
    <dbReference type="NCBI Taxonomy" id="1712871"/>
    <lineage>
        <taxon>Bacteria</taxon>
        <taxon>Bacillati</taxon>
        <taxon>Actinomycetota</taxon>
        <taxon>Actinomycetes</taxon>
        <taxon>Streptosporangiales</taxon>
        <taxon>Streptosporangiaceae</taxon>
        <taxon>Microbispora</taxon>
    </lineage>
</organism>
<gene>
    <name evidence="2" type="ORF">FH610_017840</name>
</gene>
<feature type="region of interest" description="Disordered" evidence="1">
    <location>
        <begin position="50"/>
        <end position="109"/>
    </location>
</feature>
<comment type="caution">
    <text evidence="2">The sequence shown here is derived from an EMBL/GenBank/DDBJ whole genome shotgun (WGS) entry which is preliminary data.</text>
</comment>
<evidence type="ECO:0000313" key="3">
    <source>
        <dbReference type="Proteomes" id="UP000313066"/>
    </source>
</evidence>
<dbReference type="RefSeq" id="WP_139575572.1">
    <property type="nucleotide sequence ID" value="NZ_VDMA02000008.1"/>
</dbReference>